<keyword evidence="2" id="KW-0328">Glycosyltransferase</keyword>
<sequence>MISLVILTQDPISEDLQYDLDRQTYRDFEVIMATEDGAANALNLALAKAKGEIFVRIDSDVRLTNTWLEEIVKGFENKYDFSPGAVNYVECIAGVTGPTFVPIYLRNERDSIRVAQDPPWWLRWLWGNDPYAPAKIYNCGSVSYGSNFIEHIEDKEYEIDHLEGTNWAMRTGLIRCVGGFDPKFDGVWEWLDDDVCFKIKKLGYEIKYNPKAVVFHMLGKGKHFNDRFEGWGRIKNWLRFHFRHSKFHYKKVIWLCLMTGYVIKKQLFQ</sequence>
<evidence type="ECO:0000313" key="5">
    <source>
        <dbReference type="EMBL" id="QJA85451.1"/>
    </source>
</evidence>
<name>A0A6M3KV65_9ZZZZ</name>
<dbReference type="SUPFAM" id="SSF53448">
    <property type="entry name" value="Nucleotide-diphospho-sugar transferases"/>
    <property type="match status" value="1"/>
</dbReference>
<evidence type="ECO:0000256" key="2">
    <source>
        <dbReference type="ARBA" id="ARBA00022676"/>
    </source>
</evidence>
<feature type="domain" description="Glycosyltransferase 2-like" evidence="4">
    <location>
        <begin position="24"/>
        <end position="84"/>
    </location>
</feature>
<accession>A0A6M3KV65</accession>
<evidence type="ECO:0000259" key="4">
    <source>
        <dbReference type="Pfam" id="PF00535"/>
    </source>
</evidence>
<dbReference type="AlphaFoldDB" id="A0A6M3KV65"/>
<comment type="similarity">
    <text evidence="1">Belongs to the glycosyltransferase 2 family.</text>
</comment>
<dbReference type="PANTHER" id="PTHR43179">
    <property type="entry name" value="RHAMNOSYLTRANSFERASE WBBL"/>
    <property type="match status" value="1"/>
</dbReference>
<evidence type="ECO:0000256" key="1">
    <source>
        <dbReference type="ARBA" id="ARBA00006739"/>
    </source>
</evidence>
<dbReference type="InterPro" id="IPR029044">
    <property type="entry name" value="Nucleotide-diphossugar_trans"/>
</dbReference>
<reference evidence="5" key="1">
    <citation type="submission" date="2020-03" db="EMBL/GenBank/DDBJ databases">
        <title>The deep terrestrial virosphere.</title>
        <authorList>
            <person name="Holmfeldt K."/>
            <person name="Nilsson E."/>
            <person name="Simone D."/>
            <person name="Lopez-Fernandez M."/>
            <person name="Wu X."/>
            <person name="de Brujin I."/>
            <person name="Lundin D."/>
            <person name="Andersson A."/>
            <person name="Bertilsson S."/>
            <person name="Dopson M."/>
        </authorList>
    </citation>
    <scope>NUCLEOTIDE SEQUENCE</scope>
    <source>
        <strain evidence="5">MM415B02220</strain>
    </source>
</reference>
<gene>
    <name evidence="5" type="ORF">MM415B02220_0007</name>
</gene>
<keyword evidence="3 5" id="KW-0808">Transferase</keyword>
<dbReference type="GO" id="GO:0016757">
    <property type="term" value="F:glycosyltransferase activity"/>
    <property type="evidence" value="ECO:0007669"/>
    <property type="project" value="UniProtKB-KW"/>
</dbReference>
<dbReference type="EMBL" id="MT142575">
    <property type="protein sequence ID" value="QJA85451.1"/>
    <property type="molecule type" value="Genomic_DNA"/>
</dbReference>
<evidence type="ECO:0000256" key="3">
    <source>
        <dbReference type="ARBA" id="ARBA00022679"/>
    </source>
</evidence>
<proteinExistence type="inferred from homology"/>
<dbReference type="PANTHER" id="PTHR43179:SF12">
    <property type="entry name" value="GALACTOFURANOSYLTRANSFERASE GLFT2"/>
    <property type="match status" value="1"/>
</dbReference>
<dbReference type="InterPro" id="IPR001173">
    <property type="entry name" value="Glyco_trans_2-like"/>
</dbReference>
<dbReference type="Pfam" id="PF00535">
    <property type="entry name" value="Glycos_transf_2"/>
    <property type="match status" value="1"/>
</dbReference>
<dbReference type="Gene3D" id="3.90.550.10">
    <property type="entry name" value="Spore Coat Polysaccharide Biosynthesis Protein SpsA, Chain A"/>
    <property type="match status" value="1"/>
</dbReference>
<organism evidence="5">
    <name type="scientific">viral metagenome</name>
    <dbReference type="NCBI Taxonomy" id="1070528"/>
    <lineage>
        <taxon>unclassified sequences</taxon>
        <taxon>metagenomes</taxon>
        <taxon>organismal metagenomes</taxon>
    </lineage>
</organism>
<protein>
    <submittedName>
        <fullName evidence="5">Putative glycosyltransferase</fullName>
    </submittedName>
</protein>